<proteinExistence type="predicted"/>
<feature type="region of interest" description="Disordered" evidence="1">
    <location>
        <begin position="150"/>
        <end position="169"/>
    </location>
</feature>
<dbReference type="STRING" id="945553.A0A0D2LNX1"/>
<dbReference type="OrthoDB" id="3254002at2759"/>
<feature type="region of interest" description="Disordered" evidence="1">
    <location>
        <begin position="381"/>
        <end position="448"/>
    </location>
</feature>
<organism evidence="3 4">
    <name type="scientific">Hypholoma sublateritium (strain FD-334 SS-4)</name>
    <dbReference type="NCBI Taxonomy" id="945553"/>
    <lineage>
        <taxon>Eukaryota</taxon>
        <taxon>Fungi</taxon>
        <taxon>Dikarya</taxon>
        <taxon>Basidiomycota</taxon>
        <taxon>Agaricomycotina</taxon>
        <taxon>Agaricomycetes</taxon>
        <taxon>Agaricomycetidae</taxon>
        <taxon>Agaricales</taxon>
        <taxon>Agaricineae</taxon>
        <taxon>Strophariaceae</taxon>
        <taxon>Hypholoma</taxon>
    </lineage>
</organism>
<evidence type="ECO:0000256" key="1">
    <source>
        <dbReference type="SAM" id="MobiDB-lite"/>
    </source>
</evidence>
<feature type="compositionally biased region" description="Polar residues" evidence="1">
    <location>
        <begin position="214"/>
        <end position="227"/>
    </location>
</feature>
<sequence length="919" mass="99634">MYNSAAGPSSNLNEYPHHTNISSSGPIASSNMDHSSSGNTHSTAERPPALQLPPPQQVNSRFVDNFGVPYIALTDEEVLGLRRQFDNWRRQAPLGTIDKLHEMLYLHKDKAPEPVTWIYVPLVPGGDRYARTSEIDKFFNILLENARQTRVSPSQPAAQPPVSNHHVPGAKAIVKPTAPIPSRRKQSQKNRPAPTPNTTNSASSSTTKAAAQLPSKSVVTSSGSTRNLPLPRLVDKKHLSQNVLFALGKRSRASTDASSSGQPAKRRTQNLAANKEKAAVTSGSSEPAVAVESANSSEVSSPSIATASNKSSVPPLAQVPPMQPNNGSHSISSSSVNVTSKLSHQQSTTPITITLPPPSTVSVNGIPQQKPVTIKIPSTAKPVSVAGPSLSKVSDPKPSPGISNVAPTPAREGSGQQKTPSEVNPSSAVFQNPTGSANGKAKAPKAISGPVNPYMHLLSVPEPFGLQASRQQQGQRSAGYVSAASGSSISQVGSFSYNDISTSQSSWLQPPTNKRQPNKQNEPLFLPSSSPERGPSQVANQSEGGESSRLKNGKKENRAYVLVPEPPEYLVRYRQRTAYGAGPQSDTEVTRQMMQSLRTGTSSVPTSVVGEEDAADELQHPLSIEEDNTEQQAIDLACSRLQPLTCRWNGCNVDLNSINALIQHLEQHKPSSSSNDQFLTCRWSQCGRRFRYNEKHLEKHALLSLKCAFKDCDEFYRSGSRLLKHYTEKHTESELKPSAEFSRPNLDTPPPVPGTIPAYLFVTQLAKPATITPERHEVLCRWVVQNIVNSDQEKPTRMRSRKTAKNAKPRAVAPGHDYEFITARSTRYSSYLSQAVDLPLADLDSANISRMVDAGLTLWCADEENDHEQDDVRNSPPPTSPSEPDVKEEMNDAVSLGDDHHQEEQSGDEDAVEVMLTGQ</sequence>
<dbReference type="Gene3D" id="3.30.160.60">
    <property type="entry name" value="Classic Zinc Finger"/>
    <property type="match status" value="1"/>
</dbReference>
<protein>
    <recommendedName>
        <fullName evidence="2">C2H2-type domain-containing protein</fullName>
    </recommendedName>
</protein>
<feature type="compositionally biased region" description="Basic residues" evidence="1">
    <location>
        <begin position="797"/>
        <end position="808"/>
    </location>
</feature>
<evidence type="ECO:0000259" key="2">
    <source>
        <dbReference type="PROSITE" id="PS00028"/>
    </source>
</evidence>
<dbReference type="AlphaFoldDB" id="A0A0D2LNX1"/>
<feature type="compositionally biased region" description="Low complexity" evidence="1">
    <location>
        <begin position="328"/>
        <end position="354"/>
    </location>
</feature>
<feature type="region of interest" description="Disordered" evidence="1">
    <location>
        <begin position="249"/>
        <end position="356"/>
    </location>
</feature>
<feature type="region of interest" description="Disordered" evidence="1">
    <location>
        <begin position="865"/>
        <end position="919"/>
    </location>
</feature>
<feature type="region of interest" description="Disordered" evidence="1">
    <location>
        <begin position="175"/>
        <end position="233"/>
    </location>
</feature>
<feature type="compositionally biased region" description="Polar residues" evidence="1">
    <location>
        <begin position="414"/>
        <end position="437"/>
    </location>
</feature>
<dbReference type="PROSITE" id="PS00028">
    <property type="entry name" value="ZINC_FINGER_C2H2_1"/>
    <property type="match status" value="1"/>
</dbReference>
<name>A0A0D2LNX1_HYPSF</name>
<gene>
    <name evidence="3" type="ORF">HYPSUDRAFT_234789</name>
</gene>
<feature type="domain" description="C2H2-type" evidence="2">
    <location>
        <begin position="707"/>
        <end position="730"/>
    </location>
</feature>
<feature type="compositionally biased region" description="Low complexity" evidence="1">
    <location>
        <begin position="282"/>
        <end position="303"/>
    </location>
</feature>
<dbReference type="Proteomes" id="UP000054270">
    <property type="component" value="Unassembled WGS sequence"/>
</dbReference>
<feature type="compositionally biased region" description="Polar residues" evidence="1">
    <location>
        <begin position="1"/>
        <end position="42"/>
    </location>
</feature>
<evidence type="ECO:0000313" key="3">
    <source>
        <dbReference type="EMBL" id="KJA29757.1"/>
    </source>
</evidence>
<feature type="region of interest" description="Disordered" evidence="1">
    <location>
        <begin position="792"/>
        <end position="812"/>
    </location>
</feature>
<dbReference type="EMBL" id="KN817518">
    <property type="protein sequence ID" value="KJA29757.1"/>
    <property type="molecule type" value="Genomic_DNA"/>
</dbReference>
<reference evidence="4" key="1">
    <citation type="submission" date="2014-04" db="EMBL/GenBank/DDBJ databases">
        <title>Evolutionary Origins and Diversification of the Mycorrhizal Mutualists.</title>
        <authorList>
            <consortium name="DOE Joint Genome Institute"/>
            <consortium name="Mycorrhizal Genomics Consortium"/>
            <person name="Kohler A."/>
            <person name="Kuo A."/>
            <person name="Nagy L.G."/>
            <person name="Floudas D."/>
            <person name="Copeland A."/>
            <person name="Barry K.W."/>
            <person name="Cichocki N."/>
            <person name="Veneault-Fourrey C."/>
            <person name="LaButti K."/>
            <person name="Lindquist E.A."/>
            <person name="Lipzen A."/>
            <person name="Lundell T."/>
            <person name="Morin E."/>
            <person name="Murat C."/>
            <person name="Riley R."/>
            <person name="Ohm R."/>
            <person name="Sun H."/>
            <person name="Tunlid A."/>
            <person name="Henrissat B."/>
            <person name="Grigoriev I.V."/>
            <person name="Hibbett D.S."/>
            <person name="Martin F."/>
        </authorList>
    </citation>
    <scope>NUCLEOTIDE SEQUENCE [LARGE SCALE GENOMIC DNA]</scope>
    <source>
        <strain evidence="4">FD-334 SS-4</strain>
    </source>
</reference>
<evidence type="ECO:0000313" key="4">
    <source>
        <dbReference type="Proteomes" id="UP000054270"/>
    </source>
</evidence>
<dbReference type="InterPro" id="IPR013087">
    <property type="entry name" value="Znf_C2H2_type"/>
</dbReference>
<feature type="region of interest" description="Disordered" evidence="1">
    <location>
        <begin position="501"/>
        <end position="559"/>
    </location>
</feature>
<dbReference type="OMA" id="SAMANYW"/>
<feature type="region of interest" description="Disordered" evidence="1">
    <location>
        <begin position="1"/>
        <end position="58"/>
    </location>
</feature>
<feature type="compositionally biased region" description="Low complexity" evidence="1">
    <location>
        <begin position="196"/>
        <end position="211"/>
    </location>
</feature>
<keyword evidence="4" id="KW-1185">Reference proteome</keyword>
<feature type="compositionally biased region" description="Low complexity" evidence="1">
    <location>
        <begin position="151"/>
        <end position="163"/>
    </location>
</feature>
<feature type="compositionally biased region" description="Polar residues" evidence="1">
    <location>
        <begin position="501"/>
        <end position="545"/>
    </location>
</feature>
<feature type="compositionally biased region" description="Basic and acidic residues" evidence="1">
    <location>
        <begin position="546"/>
        <end position="558"/>
    </location>
</feature>
<dbReference type="SMART" id="SM00355">
    <property type="entry name" value="ZnF_C2H2"/>
    <property type="match status" value="3"/>
</dbReference>
<accession>A0A0D2LNX1</accession>